<dbReference type="SUPFAM" id="SSF56801">
    <property type="entry name" value="Acetyl-CoA synthetase-like"/>
    <property type="match status" value="1"/>
</dbReference>
<dbReference type="InterPro" id="IPR051414">
    <property type="entry name" value="Adenylate-forming_Reductase"/>
</dbReference>
<feature type="domain" description="Thioester reductase (TE)" evidence="4">
    <location>
        <begin position="694"/>
        <end position="926"/>
    </location>
</feature>
<keyword evidence="6" id="KW-1185">Reference proteome</keyword>
<dbReference type="SUPFAM" id="SSF51735">
    <property type="entry name" value="NAD(P)-binding Rossmann-fold domains"/>
    <property type="match status" value="1"/>
</dbReference>
<accession>A0A4S8MXP1</accession>
<dbReference type="OrthoDB" id="429813at2759"/>
<evidence type="ECO:0000259" key="4">
    <source>
        <dbReference type="Pfam" id="PF07993"/>
    </source>
</evidence>
<evidence type="ECO:0000313" key="6">
    <source>
        <dbReference type="Proteomes" id="UP000297245"/>
    </source>
</evidence>
<organism evidence="5 6">
    <name type="scientific">Dendrothele bispora (strain CBS 962.96)</name>
    <dbReference type="NCBI Taxonomy" id="1314807"/>
    <lineage>
        <taxon>Eukaryota</taxon>
        <taxon>Fungi</taxon>
        <taxon>Dikarya</taxon>
        <taxon>Basidiomycota</taxon>
        <taxon>Agaricomycotina</taxon>
        <taxon>Agaricomycetes</taxon>
        <taxon>Agaricomycetidae</taxon>
        <taxon>Agaricales</taxon>
        <taxon>Agaricales incertae sedis</taxon>
        <taxon>Dendrothele</taxon>
    </lineage>
</organism>
<dbReference type="EMBL" id="ML179035">
    <property type="protein sequence ID" value="THV08180.1"/>
    <property type="molecule type" value="Genomic_DNA"/>
</dbReference>
<dbReference type="InterPro" id="IPR036291">
    <property type="entry name" value="NAD(P)-bd_dom_sf"/>
</dbReference>
<dbReference type="Proteomes" id="UP000297245">
    <property type="component" value="Unassembled WGS sequence"/>
</dbReference>
<feature type="domain" description="AMP-dependent synthetase/ligase" evidence="3">
    <location>
        <begin position="85"/>
        <end position="343"/>
    </location>
</feature>
<proteinExistence type="predicted"/>
<dbReference type="Gene3D" id="3.40.50.12780">
    <property type="entry name" value="N-terminal domain of ligase-like"/>
    <property type="match status" value="1"/>
</dbReference>
<dbReference type="Pfam" id="PF00501">
    <property type="entry name" value="AMP-binding"/>
    <property type="match status" value="1"/>
</dbReference>
<dbReference type="Pfam" id="PF07993">
    <property type="entry name" value="NAD_binding_4"/>
    <property type="match status" value="1"/>
</dbReference>
<dbReference type="AlphaFoldDB" id="A0A4S8MXP1"/>
<dbReference type="Gene3D" id="1.10.1200.10">
    <property type="entry name" value="ACP-like"/>
    <property type="match status" value="1"/>
</dbReference>
<gene>
    <name evidence="5" type="ORF">K435DRAFT_642079</name>
</gene>
<sequence>MTIRAIKRIPPTPRTFSPPALDGSYSLLQMYDWHREHSPRHRLFVFARADGTIREIYWPEAVSAIYVGAKLIRDRLPPVRDYPPDTIPYYTTMLSIIRANYIVFPISSRNSAAAVAHLIAKANVGHILIGRDTSMQDLLTNTFEILKTQYQQFSLPGVSSMPLFEDLYTSISDEEIDVIRGQIPLLRQNPEDIQLYLHSSGSTAFPKPIPWTTQRLIEHCLIPIFGEQDLTNQVIGVHTLPMFHATGSLTLSWTASCGFVLAAFEPQSPAILPTPENAFQGAKATECDFVYSVPSQLEAWSSRSSYLEYLSTRRGVIFSGGPLHREVGDLLTSRGINVYIIYGRQVLLSTEPPGYDWEYFQLSGVVKPKLLPSNDGTFQLIMVTNPYFTPSVINTKVDGEDAYDTADLLLEHPNKPGYWRVFGRADSQIIHSTGEKTNPGPLESILNQDQHVTACVMFGQGKFQAGVLVEPKPEYQFDPSDMELLINFRNKIWPSIERMNQHAPQHSRIFKEMILVALPNKPFTYTAKNTTRAPAILKEYAGEIEALYKIVDESTQSNIPIPAKWDITSVTPFVRQVVQQVLSRYDLSDEADLFQHGCDSLQATWIRNSLLRALRDSPAGIDTRESTGNFVYEHPSVNLLSKFLASAAQNGFSADQDATETEVEKMKQMVEKYSKDFPNLKSPKAASSSKTVLVTGTTGGFGTHILETLFFDPLVSKIYVLIRKGSVDIKQKQEKSFAERGVDITFLNSDKVRLLEADLVEQKFGLDADVFEEIADSVTHIIANAWRVDFNLGLRSFENDIKGLRCMVDFALSTASVLVFVSSIGIFQNFSSAQQRPFPEDKVDPVIASGSGYSESKWVSEQIISEAAKIGLHSVVVRLGQVCGSPNGLWNRKEWLPAIVQSAAVLNCLPDDERSITWIPAQLASRALVDILNIPSDGPGSPCYVHLIHPRPISWSKLAETIASRLQVELVSYSEWFDRLNQAGKLDPEAAKNIAALKILPFYKDVLARVDASDCEAFAFPEIEVKQALQLSPTLSNRDIKQLGEDDAERWLSYWGCRQSKTENNGNPYTQPLPSKTVRLRKNSSVSQLIRKTFDTLVLRRVQ</sequence>
<dbReference type="InterPro" id="IPR013120">
    <property type="entry name" value="FAR_NAD-bd"/>
</dbReference>
<evidence type="ECO:0000256" key="1">
    <source>
        <dbReference type="ARBA" id="ARBA00022450"/>
    </source>
</evidence>
<dbReference type="Pfam" id="PF23562">
    <property type="entry name" value="AMP-binding_C_3"/>
    <property type="match status" value="1"/>
</dbReference>
<name>A0A4S8MXP1_DENBC</name>
<evidence type="ECO:0000313" key="5">
    <source>
        <dbReference type="EMBL" id="THV08180.1"/>
    </source>
</evidence>
<protein>
    <submittedName>
        <fullName evidence="5">Acetyl-CoA synthetase-like protein</fullName>
    </submittedName>
</protein>
<dbReference type="InterPro" id="IPR000873">
    <property type="entry name" value="AMP-dep_synth/lig_dom"/>
</dbReference>
<keyword evidence="1" id="KW-0596">Phosphopantetheine</keyword>
<evidence type="ECO:0000256" key="2">
    <source>
        <dbReference type="ARBA" id="ARBA00022553"/>
    </source>
</evidence>
<dbReference type="Gene3D" id="3.40.50.720">
    <property type="entry name" value="NAD(P)-binding Rossmann-like Domain"/>
    <property type="match status" value="1"/>
</dbReference>
<reference evidence="5 6" key="1">
    <citation type="journal article" date="2019" name="Nat. Ecol. Evol.">
        <title>Megaphylogeny resolves global patterns of mushroom evolution.</title>
        <authorList>
            <person name="Varga T."/>
            <person name="Krizsan K."/>
            <person name="Foldi C."/>
            <person name="Dima B."/>
            <person name="Sanchez-Garcia M."/>
            <person name="Sanchez-Ramirez S."/>
            <person name="Szollosi G.J."/>
            <person name="Szarkandi J.G."/>
            <person name="Papp V."/>
            <person name="Albert L."/>
            <person name="Andreopoulos W."/>
            <person name="Angelini C."/>
            <person name="Antonin V."/>
            <person name="Barry K.W."/>
            <person name="Bougher N.L."/>
            <person name="Buchanan P."/>
            <person name="Buyck B."/>
            <person name="Bense V."/>
            <person name="Catcheside P."/>
            <person name="Chovatia M."/>
            <person name="Cooper J."/>
            <person name="Damon W."/>
            <person name="Desjardin D."/>
            <person name="Finy P."/>
            <person name="Geml J."/>
            <person name="Haridas S."/>
            <person name="Hughes K."/>
            <person name="Justo A."/>
            <person name="Karasinski D."/>
            <person name="Kautmanova I."/>
            <person name="Kiss B."/>
            <person name="Kocsube S."/>
            <person name="Kotiranta H."/>
            <person name="LaButti K.M."/>
            <person name="Lechner B.E."/>
            <person name="Liimatainen K."/>
            <person name="Lipzen A."/>
            <person name="Lukacs Z."/>
            <person name="Mihaltcheva S."/>
            <person name="Morgado L.N."/>
            <person name="Niskanen T."/>
            <person name="Noordeloos M.E."/>
            <person name="Ohm R.A."/>
            <person name="Ortiz-Santana B."/>
            <person name="Ovrebo C."/>
            <person name="Racz N."/>
            <person name="Riley R."/>
            <person name="Savchenko A."/>
            <person name="Shiryaev A."/>
            <person name="Soop K."/>
            <person name="Spirin V."/>
            <person name="Szebenyi C."/>
            <person name="Tomsovsky M."/>
            <person name="Tulloss R.E."/>
            <person name="Uehling J."/>
            <person name="Grigoriev I.V."/>
            <person name="Vagvolgyi C."/>
            <person name="Papp T."/>
            <person name="Martin F.M."/>
            <person name="Miettinen O."/>
            <person name="Hibbett D.S."/>
            <person name="Nagy L.G."/>
        </authorList>
    </citation>
    <scope>NUCLEOTIDE SEQUENCE [LARGE SCALE GENOMIC DNA]</scope>
    <source>
        <strain evidence="5 6">CBS 962.96</strain>
    </source>
</reference>
<dbReference type="InterPro" id="IPR042099">
    <property type="entry name" value="ANL_N_sf"/>
</dbReference>
<dbReference type="PANTHER" id="PTHR43439">
    <property type="entry name" value="PHENYLACETATE-COENZYME A LIGASE"/>
    <property type="match status" value="1"/>
</dbReference>
<dbReference type="InterPro" id="IPR036736">
    <property type="entry name" value="ACP-like_sf"/>
</dbReference>
<dbReference type="PANTHER" id="PTHR43439:SF2">
    <property type="entry name" value="ENZYME, PUTATIVE (JCVI)-RELATED"/>
    <property type="match status" value="1"/>
</dbReference>
<evidence type="ECO:0000259" key="3">
    <source>
        <dbReference type="Pfam" id="PF00501"/>
    </source>
</evidence>
<keyword evidence="2" id="KW-0597">Phosphoprotein</keyword>